<sequence>MIRFENISKTFGKHTVLQNIALTFEQGQAVAIVGPNGSGKTTLIKSLLGMVIPDTGSIYVDNQNIKHDFSYRSKIGYMPQIGHYPPNLSIRQLIEMMTDIRKGIIDSKQLDFDIIKDFELEKIYEKKLGTLSGGTKQKVSAALAFLFDPQILILDEPTAGLDPLASEILKQKIFKEKNKGKLILLTSHILSDLEELSSHLLYIQDGQIQLFKQLSQLKEEYDETRLSKIIARLMQVKLSPSLPQPYWV</sequence>
<evidence type="ECO:0000313" key="6">
    <source>
        <dbReference type="Proteomes" id="UP001236569"/>
    </source>
</evidence>
<dbReference type="InterPro" id="IPR003439">
    <property type="entry name" value="ABC_transporter-like_ATP-bd"/>
</dbReference>
<feature type="domain" description="ABC transporter" evidence="4">
    <location>
        <begin position="2"/>
        <end position="230"/>
    </location>
</feature>
<dbReference type="GO" id="GO:0005524">
    <property type="term" value="F:ATP binding"/>
    <property type="evidence" value="ECO:0007669"/>
    <property type="project" value="UniProtKB-KW"/>
</dbReference>
<dbReference type="RefSeq" id="WP_166580162.1">
    <property type="nucleotide sequence ID" value="NZ_JASHIC010000017.1"/>
</dbReference>
<name>A0ABT6YTN6_9BACT</name>
<reference evidence="5 6" key="1">
    <citation type="submission" date="2023-05" db="EMBL/GenBank/DDBJ databases">
        <title>Novel species of genus Flectobacillus isolated from stream in China.</title>
        <authorList>
            <person name="Lu H."/>
        </authorList>
    </citation>
    <scope>NUCLEOTIDE SEQUENCE [LARGE SCALE GENOMIC DNA]</scope>
    <source>
        <strain evidence="5 6">DC10W</strain>
    </source>
</reference>
<proteinExistence type="predicted"/>
<evidence type="ECO:0000256" key="3">
    <source>
        <dbReference type="ARBA" id="ARBA00022840"/>
    </source>
</evidence>
<organism evidence="5 6">
    <name type="scientific">Flectobacillus longus</name>
    <dbReference type="NCBI Taxonomy" id="2984207"/>
    <lineage>
        <taxon>Bacteria</taxon>
        <taxon>Pseudomonadati</taxon>
        <taxon>Bacteroidota</taxon>
        <taxon>Cytophagia</taxon>
        <taxon>Cytophagales</taxon>
        <taxon>Flectobacillaceae</taxon>
        <taxon>Flectobacillus</taxon>
    </lineage>
</organism>
<dbReference type="CDD" id="cd03230">
    <property type="entry name" value="ABC_DR_subfamily_A"/>
    <property type="match status" value="1"/>
</dbReference>
<accession>A0ABT6YTN6</accession>
<dbReference type="Gene3D" id="3.40.50.300">
    <property type="entry name" value="P-loop containing nucleotide triphosphate hydrolases"/>
    <property type="match status" value="1"/>
</dbReference>
<gene>
    <name evidence="5" type="ORF">QM480_21665</name>
</gene>
<keyword evidence="2" id="KW-0547">Nucleotide-binding</keyword>
<dbReference type="PROSITE" id="PS50893">
    <property type="entry name" value="ABC_TRANSPORTER_2"/>
    <property type="match status" value="1"/>
</dbReference>
<evidence type="ECO:0000313" key="5">
    <source>
        <dbReference type="EMBL" id="MDI9866962.1"/>
    </source>
</evidence>
<comment type="caution">
    <text evidence="5">The sequence shown here is derived from an EMBL/GenBank/DDBJ whole genome shotgun (WGS) entry which is preliminary data.</text>
</comment>
<dbReference type="PANTHER" id="PTHR42939">
    <property type="entry name" value="ABC TRANSPORTER ATP-BINDING PROTEIN ALBC-RELATED"/>
    <property type="match status" value="1"/>
</dbReference>
<dbReference type="SMART" id="SM00382">
    <property type="entry name" value="AAA"/>
    <property type="match status" value="1"/>
</dbReference>
<keyword evidence="6" id="KW-1185">Reference proteome</keyword>
<dbReference type="InterPro" id="IPR003593">
    <property type="entry name" value="AAA+_ATPase"/>
</dbReference>
<evidence type="ECO:0000259" key="4">
    <source>
        <dbReference type="PROSITE" id="PS50893"/>
    </source>
</evidence>
<keyword evidence="3 5" id="KW-0067">ATP-binding</keyword>
<dbReference type="InterPro" id="IPR027417">
    <property type="entry name" value="P-loop_NTPase"/>
</dbReference>
<keyword evidence="1" id="KW-0813">Transport</keyword>
<dbReference type="Pfam" id="PF00005">
    <property type="entry name" value="ABC_tran"/>
    <property type="match status" value="1"/>
</dbReference>
<dbReference type="PANTHER" id="PTHR42939:SF1">
    <property type="entry name" value="ABC TRANSPORTER ATP-BINDING PROTEIN ALBC-RELATED"/>
    <property type="match status" value="1"/>
</dbReference>
<dbReference type="EMBL" id="JASHID010000022">
    <property type="protein sequence ID" value="MDI9866962.1"/>
    <property type="molecule type" value="Genomic_DNA"/>
</dbReference>
<evidence type="ECO:0000256" key="2">
    <source>
        <dbReference type="ARBA" id="ARBA00022741"/>
    </source>
</evidence>
<dbReference type="Proteomes" id="UP001236569">
    <property type="component" value="Unassembled WGS sequence"/>
</dbReference>
<dbReference type="SUPFAM" id="SSF52540">
    <property type="entry name" value="P-loop containing nucleoside triphosphate hydrolases"/>
    <property type="match status" value="1"/>
</dbReference>
<dbReference type="InterPro" id="IPR051782">
    <property type="entry name" value="ABC_Transporter_VariousFunc"/>
</dbReference>
<protein>
    <submittedName>
        <fullName evidence="5">ABC transporter ATP-binding protein</fullName>
    </submittedName>
</protein>
<evidence type="ECO:0000256" key="1">
    <source>
        <dbReference type="ARBA" id="ARBA00022448"/>
    </source>
</evidence>